<dbReference type="EMBL" id="AP027728">
    <property type="protein sequence ID" value="BDZ39615.1"/>
    <property type="molecule type" value="Genomic_DNA"/>
</dbReference>
<protein>
    <recommendedName>
        <fullName evidence="1">Methyltransferase type 11 domain-containing protein</fullName>
    </recommendedName>
</protein>
<dbReference type="Gene3D" id="3.40.50.150">
    <property type="entry name" value="Vaccinia Virus protein VP39"/>
    <property type="match status" value="1"/>
</dbReference>
<dbReference type="Pfam" id="PF08241">
    <property type="entry name" value="Methyltransf_11"/>
    <property type="match status" value="1"/>
</dbReference>
<evidence type="ECO:0000259" key="1">
    <source>
        <dbReference type="Pfam" id="PF08241"/>
    </source>
</evidence>
<dbReference type="RefSeq" id="WP_286299866.1">
    <property type="nucleotide sequence ID" value="NZ_AP027728.1"/>
</dbReference>
<dbReference type="PANTHER" id="PTHR43591:SF24">
    <property type="entry name" value="2-METHOXY-6-POLYPRENYL-1,4-BENZOQUINOL METHYLASE, MITOCHONDRIAL"/>
    <property type="match status" value="1"/>
</dbReference>
<organism evidence="2 3">
    <name type="scientific">Microbacterium suwonense</name>
    <dbReference type="NCBI Taxonomy" id="683047"/>
    <lineage>
        <taxon>Bacteria</taxon>
        <taxon>Bacillati</taxon>
        <taxon>Actinomycetota</taxon>
        <taxon>Actinomycetes</taxon>
        <taxon>Micrococcales</taxon>
        <taxon>Microbacteriaceae</taxon>
        <taxon>Microbacterium</taxon>
    </lineage>
</organism>
<keyword evidence="3" id="KW-1185">Reference proteome</keyword>
<evidence type="ECO:0000313" key="2">
    <source>
        <dbReference type="EMBL" id="BDZ39615.1"/>
    </source>
</evidence>
<dbReference type="Proteomes" id="UP001321543">
    <property type="component" value="Chromosome"/>
</dbReference>
<sequence>MRAGGFWSAYARVYDTIWDSPLTGELARCVHALLPGSGVVVDLGCGTGLMARGVGARVVGVDSEPAMLDRALREGRIEEGRHALAEASGLPDACAQAVLVCNVLHFHPNPAAVVAEARRLCTKGAILVLTWPVPGLDTDDLLRWDRIHGRDRLDAWWAHLLRSSIGIRSAVTRAVTVSAPDSSALIDADDVVLSDGVVAGCQHLLALRV</sequence>
<dbReference type="PANTHER" id="PTHR43591">
    <property type="entry name" value="METHYLTRANSFERASE"/>
    <property type="match status" value="1"/>
</dbReference>
<reference evidence="3" key="1">
    <citation type="journal article" date="2019" name="Int. J. Syst. Evol. Microbiol.">
        <title>The Global Catalogue of Microorganisms (GCM) 10K type strain sequencing project: providing services to taxonomists for standard genome sequencing and annotation.</title>
        <authorList>
            <consortium name="The Broad Institute Genomics Platform"/>
            <consortium name="The Broad Institute Genome Sequencing Center for Infectious Disease"/>
            <person name="Wu L."/>
            <person name="Ma J."/>
        </authorList>
    </citation>
    <scope>NUCLEOTIDE SEQUENCE [LARGE SCALE GENOMIC DNA]</scope>
    <source>
        <strain evidence="3">NBRC 106310</strain>
    </source>
</reference>
<dbReference type="CDD" id="cd02440">
    <property type="entry name" value="AdoMet_MTases"/>
    <property type="match status" value="1"/>
</dbReference>
<feature type="domain" description="Methyltransferase type 11" evidence="1">
    <location>
        <begin position="41"/>
        <end position="128"/>
    </location>
</feature>
<name>A0ABN6X5Y5_9MICO</name>
<proteinExistence type="predicted"/>
<gene>
    <name evidence="2" type="ORF">GCM10025863_22290</name>
</gene>
<dbReference type="InterPro" id="IPR029063">
    <property type="entry name" value="SAM-dependent_MTases_sf"/>
</dbReference>
<evidence type="ECO:0000313" key="3">
    <source>
        <dbReference type="Proteomes" id="UP001321543"/>
    </source>
</evidence>
<accession>A0ABN6X5Y5</accession>
<dbReference type="InterPro" id="IPR013216">
    <property type="entry name" value="Methyltransf_11"/>
</dbReference>
<dbReference type="SUPFAM" id="SSF53335">
    <property type="entry name" value="S-adenosyl-L-methionine-dependent methyltransferases"/>
    <property type="match status" value="1"/>
</dbReference>